<name>A0A1Y2H776_9FUNG</name>
<feature type="signal peptide" evidence="1">
    <location>
        <begin position="1"/>
        <end position="26"/>
    </location>
</feature>
<gene>
    <name evidence="3" type="ORF">BCR44DRAFT_1488597</name>
</gene>
<comment type="caution">
    <text evidence="3">The sequence shown here is derived from an EMBL/GenBank/DDBJ whole genome shotgun (WGS) entry which is preliminary data.</text>
</comment>
<feature type="chain" id="PRO_5012711475" description="ABC-type glycine betaine transport system substrate-binding domain-containing protein" evidence="1">
    <location>
        <begin position="27"/>
        <end position="523"/>
    </location>
</feature>
<dbReference type="Proteomes" id="UP000193411">
    <property type="component" value="Unassembled WGS sequence"/>
</dbReference>
<evidence type="ECO:0000259" key="2">
    <source>
        <dbReference type="Pfam" id="PF04069"/>
    </source>
</evidence>
<reference evidence="3 4" key="1">
    <citation type="submission" date="2016-07" db="EMBL/GenBank/DDBJ databases">
        <title>Pervasive Adenine N6-methylation of Active Genes in Fungi.</title>
        <authorList>
            <consortium name="DOE Joint Genome Institute"/>
            <person name="Mondo S.J."/>
            <person name="Dannebaum R.O."/>
            <person name="Kuo R.C."/>
            <person name="Labutti K."/>
            <person name="Haridas S."/>
            <person name="Kuo A."/>
            <person name="Salamov A."/>
            <person name="Ahrendt S.R."/>
            <person name="Lipzen A."/>
            <person name="Sullivan W."/>
            <person name="Andreopoulos W.B."/>
            <person name="Clum A."/>
            <person name="Lindquist E."/>
            <person name="Daum C."/>
            <person name="Ramamoorthy G.K."/>
            <person name="Gryganskyi A."/>
            <person name="Culley D."/>
            <person name="Magnuson J.K."/>
            <person name="James T.Y."/>
            <person name="O'Malley M.A."/>
            <person name="Stajich J.E."/>
            <person name="Spatafora J.W."/>
            <person name="Visel A."/>
            <person name="Grigoriev I.V."/>
        </authorList>
    </citation>
    <scope>NUCLEOTIDE SEQUENCE [LARGE SCALE GENOMIC DNA]</scope>
    <source>
        <strain evidence="3 4">PL171</strain>
    </source>
</reference>
<dbReference type="EMBL" id="MCFL01000085">
    <property type="protein sequence ID" value="ORZ30447.1"/>
    <property type="molecule type" value="Genomic_DNA"/>
</dbReference>
<organism evidence="3 4">
    <name type="scientific">Catenaria anguillulae PL171</name>
    <dbReference type="NCBI Taxonomy" id="765915"/>
    <lineage>
        <taxon>Eukaryota</taxon>
        <taxon>Fungi</taxon>
        <taxon>Fungi incertae sedis</taxon>
        <taxon>Blastocladiomycota</taxon>
        <taxon>Blastocladiomycetes</taxon>
        <taxon>Blastocladiales</taxon>
        <taxon>Catenariaceae</taxon>
        <taxon>Catenaria</taxon>
    </lineage>
</organism>
<dbReference type="Pfam" id="PF04069">
    <property type="entry name" value="OpuAC"/>
    <property type="match status" value="1"/>
</dbReference>
<dbReference type="InterPro" id="IPR007210">
    <property type="entry name" value="ABC_Gly_betaine_transp_sub-bd"/>
</dbReference>
<protein>
    <recommendedName>
        <fullName evidence="2">ABC-type glycine betaine transport system substrate-binding domain-containing protein</fullName>
    </recommendedName>
</protein>
<dbReference type="OrthoDB" id="2145805at2759"/>
<evidence type="ECO:0000313" key="4">
    <source>
        <dbReference type="Proteomes" id="UP000193411"/>
    </source>
</evidence>
<keyword evidence="4" id="KW-1185">Reference proteome</keyword>
<dbReference type="Gene3D" id="3.40.190.100">
    <property type="entry name" value="Glycine betaine-binding periplasmic protein, domain 2"/>
    <property type="match status" value="1"/>
</dbReference>
<feature type="domain" description="ABC-type glycine betaine transport system substrate-binding" evidence="2">
    <location>
        <begin position="239"/>
        <end position="377"/>
    </location>
</feature>
<dbReference type="GO" id="GO:0022857">
    <property type="term" value="F:transmembrane transporter activity"/>
    <property type="evidence" value="ECO:0007669"/>
    <property type="project" value="InterPro"/>
</dbReference>
<sequence>MQSHKLMHFTLVAMALALIGGSPVTATCLPEAVPSNLMDTSKPIRVLVASWDSSALLAHVFSILVEERLGVRTTFIDRDAVFEKLASNWTSTATLMAMDAADIDLDNWDTLFEVNHTSELYPMVGSGINGYLAREGWYMPKYLVDMSPDLQSYISLKEPRLARIFGTNPPANISSAIQLLNPSAARDAALASSACQAAAAAANISACIDTLFSSVLGTRSGRGKIHVANFTFWNTYDRHILRGLGLQLDKVEINPPIEANLLLSLQTAYNRRNPWIGYLWEPHAIFSNYSGMEMIRVSLPLWTTECHAKLNEDPPTMPCDYPTVFTRKVWRKQLADEQPFVKSLAEALRVNNEYILEMLGEITYRGATPRQAACHWLLAHRSWWEPMVPSVQLRRPECPPGTEAAKIEPSSRYWTCARCPRGFFNLFSNSTCQPCPSGGQCPGGSTFLVQRNWYYLPDSEVTNSGIPRLYACDVRSQCCPSGSCELHNVCPSGLSGNFCAECATAGQVKWDFVRHCNNFITSR</sequence>
<accession>A0A1Y2H776</accession>
<keyword evidence="1" id="KW-0732">Signal</keyword>
<dbReference type="AlphaFoldDB" id="A0A1Y2H776"/>
<evidence type="ECO:0000256" key="1">
    <source>
        <dbReference type="SAM" id="SignalP"/>
    </source>
</evidence>
<dbReference type="SUPFAM" id="SSF53850">
    <property type="entry name" value="Periplasmic binding protein-like II"/>
    <property type="match status" value="2"/>
</dbReference>
<evidence type="ECO:0000313" key="3">
    <source>
        <dbReference type="EMBL" id="ORZ30447.1"/>
    </source>
</evidence>
<dbReference type="GO" id="GO:0043190">
    <property type="term" value="C:ATP-binding cassette (ABC) transporter complex"/>
    <property type="evidence" value="ECO:0007669"/>
    <property type="project" value="InterPro"/>
</dbReference>
<proteinExistence type="predicted"/>